<evidence type="ECO:0000313" key="1">
    <source>
        <dbReference type="EMBL" id="KAJ4728303.1"/>
    </source>
</evidence>
<name>A0ACC1YZ33_MELAZ</name>
<comment type="caution">
    <text evidence="1">The sequence shown here is derived from an EMBL/GenBank/DDBJ whole genome shotgun (WGS) entry which is preliminary data.</text>
</comment>
<evidence type="ECO:0000313" key="2">
    <source>
        <dbReference type="Proteomes" id="UP001164539"/>
    </source>
</evidence>
<gene>
    <name evidence="1" type="ORF">OWV82_001258</name>
</gene>
<organism evidence="1 2">
    <name type="scientific">Melia azedarach</name>
    <name type="common">Chinaberry tree</name>
    <dbReference type="NCBI Taxonomy" id="155640"/>
    <lineage>
        <taxon>Eukaryota</taxon>
        <taxon>Viridiplantae</taxon>
        <taxon>Streptophyta</taxon>
        <taxon>Embryophyta</taxon>
        <taxon>Tracheophyta</taxon>
        <taxon>Spermatophyta</taxon>
        <taxon>Magnoliopsida</taxon>
        <taxon>eudicotyledons</taxon>
        <taxon>Gunneridae</taxon>
        <taxon>Pentapetalae</taxon>
        <taxon>rosids</taxon>
        <taxon>malvids</taxon>
        <taxon>Sapindales</taxon>
        <taxon>Meliaceae</taxon>
        <taxon>Melia</taxon>
    </lineage>
</organism>
<dbReference type="EMBL" id="CM051394">
    <property type="protein sequence ID" value="KAJ4728303.1"/>
    <property type="molecule type" value="Genomic_DNA"/>
</dbReference>
<reference evidence="1 2" key="1">
    <citation type="journal article" date="2023" name="Science">
        <title>Complex scaffold remodeling in plant triterpene biosynthesis.</title>
        <authorList>
            <person name="De La Pena R."/>
            <person name="Hodgson H."/>
            <person name="Liu J.C."/>
            <person name="Stephenson M.J."/>
            <person name="Martin A.C."/>
            <person name="Owen C."/>
            <person name="Harkess A."/>
            <person name="Leebens-Mack J."/>
            <person name="Jimenez L.E."/>
            <person name="Osbourn A."/>
            <person name="Sattely E.S."/>
        </authorList>
    </citation>
    <scope>NUCLEOTIDE SEQUENCE [LARGE SCALE GENOMIC DNA]</scope>
    <source>
        <strain evidence="2">cv. JPN11</strain>
        <tissue evidence="1">Leaf</tissue>
    </source>
</reference>
<protein>
    <submittedName>
        <fullName evidence="1">Uncharacterized protein</fullName>
    </submittedName>
</protein>
<proteinExistence type="predicted"/>
<sequence>MNGAGVFQVCKQVTVGANLKKLNKSFCSSSNRGFGLSVRGPHGIFPENVQAFDYQLNPELLSRSDVLLERSSPARQQIG</sequence>
<accession>A0ACC1YZ33</accession>
<dbReference type="Proteomes" id="UP001164539">
    <property type="component" value="Chromosome 1"/>
</dbReference>
<keyword evidence="2" id="KW-1185">Reference proteome</keyword>